<feature type="region of interest" description="Disordered" evidence="2">
    <location>
        <begin position="207"/>
        <end position="227"/>
    </location>
</feature>
<dbReference type="Gene3D" id="1.25.40.20">
    <property type="entry name" value="Ankyrin repeat-containing domain"/>
    <property type="match status" value="1"/>
</dbReference>
<feature type="compositionally biased region" description="Polar residues" evidence="2">
    <location>
        <begin position="60"/>
        <end position="77"/>
    </location>
</feature>
<dbReference type="PROSITE" id="PS50200">
    <property type="entry name" value="RA"/>
    <property type="match status" value="1"/>
</dbReference>
<sequence>MDRMASFGKLTDYFNRRRSRDELMARRDGRRSGSYCCTVAEARSLERRLQRPLLAKSRTLPSIPQSPASVRVQQSENICERQRRPRVPSSPGGLEACTLPPAGEMWRLEDENEADVAPGAVDPRPRSQSPFSHFRRRAAYLRKSISADDHLGEAEFEPGQPEGRSFADPKVKLKRKFSLGSIDRKGTRQRRTESGIVKFTQRLSLKDKHCKEDRSQSSRPPAYRRRSLSVDWAESKMTQQIPDPHPLIPRKYSSTSCSSPPSAARRLYRNLSGKFRTANLALDDAALPIQSDKDHSHKTTMFQGNEALFEAVEHQELDVVESLLNTFSLEELDLNTPNSEGLLPLDIAIMTNNVPMAKLLLRAGAKESPHFLSLEGRATHLASLVQEAEHRIAELVAQVTGEEPVEREESNRERQLKTWEWKLRLYKRMQTGFTHASPPEPPSVVDLSVSSSTSLRVYFQEPLCHNSAVITKYRVSWSSVPSFTPLLGETVIEDVTQLQYDITGLPACTCCYVQVSAYNMKGWSSPQISEPACATVSSWREVDGLLPRQQGLKEALEQLLGQIKGAHHHCACHEQCKAPSNTRKHSVSKSLRHLFQPTSKFVKNLKRGLYLACIFYKDEKVLVTPEDQLPVVEVDDSYSCHAQDLLWFTKVSHLWEELTWMQQCISPAHASSSCTLQTRLKLLQAAGQLQALLGTVDLGQVYFEPIKDKQGNAVLVLMKDMSACAPLEGVRWIPVSKFQLQRRSSSSSSEEPSALETLLTTLHEKLAYHRRSRKCLSPGLYLGYLKLYTSVDQIRMLVSHKHPNVLCHVKIRDNGHVSREEWQWLQSLSSLEDSAKVCDDVQSAPHRLLLDLRTAAKDLLAYINIPNHQAQDFRVYVKEVVELGGGVSFLLLLPPCEEVCSPPGQNHHCSPRSGFLTLPLQIFELGETTHTFNTSTHTSPSMRSLSVCVVHFEAYCPSFISLYCRVSALLALESLMSQQTLREAFSESEHFAAKQKHQQVEEYLQHLEELWRDARWMVVLQSARYKHQSSGVSLGCIIDFSKESIPEKPASTSSQVDYLPSPTPSPESTRKHNDCPGLSDEDNSSEVFLTTDSEYSSSVAQSTRELDLLPPSPTSFRSVASTHPSSSSQSSPHSSQPDVLQTGGGVSRREHMSAFDSDFILPSRQIELLRVTEKRTALCVRTSSLEYPPPVSMPTTPTSSSNQKGWTRPPSFDLCFSAPEPRPAPVRTLSEDSGVQRLSAGSPHRLCHSTLRVYPQYRTGLPKDTSVKLRVTPETSAKEMVGLVVQEINAVCRHLQKAAQQCTCAPGQCGYPSCASEVCVYDSEQLQHFGLVLLVEGREKWLQDDFCPLKLQNPWTRGKLCVRFKEYSPLALQHSRATTV</sequence>
<evidence type="ECO:0000313" key="5">
    <source>
        <dbReference type="Ensembl" id="ENSCCRP00000103630.1"/>
    </source>
</evidence>
<dbReference type="Proteomes" id="UP001108240">
    <property type="component" value="Unplaced"/>
</dbReference>
<feature type="region of interest" description="Disordered" evidence="2">
    <location>
        <begin position="60"/>
        <end position="95"/>
    </location>
</feature>
<evidence type="ECO:0000256" key="1">
    <source>
        <dbReference type="PROSITE-ProRule" id="PRU00023"/>
    </source>
</evidence>
<dbReference type="PROSITE" id="PS50853">
    <property type="entry name" value="FN3"/>
    <property type="match status" value="1"/>
</dbReference>
<proteinExistence type="predicted"/>
<evidence type="ECO:0000259" key="4">
    <source>
        <dbReference type="PROSITE" id="PS50853"/>
    </source>
</evidence>
<evidence type="ECO:0008006" key="7">
    <source>
        <dbReference type="Google" id="ProtNLM"/>
    </source>
</evidence>
<evidence type="ECO:0000256" key="2">
    <source>
        <dbReference type="SAM" id="MobiDB-lite"/>
    </source>
</evidence>
<dbReference type="InterPro" id="IPR003961">
    <property type="entry name" value="FN3_dom"/>
</dbReference>
<reference evidence="5" key="1">
    <citation type="submission" date="2025-08" db="UniProtKB">
        <authorList>
            <consortium name="Ensembl"/>
        </authorList>
    </citation>
    <scope>IDENTIFICATION</scope>
</reference>
<dbReference type="PROSITE" id="PS50088">
    <property type="entry name" value="ANK_REPEAT"/>
    <property type="match status" value="1"/>
</dbReference>
<dbReference type="OMA" id="CIKSPKA"/>
<dbReference type="SUPFAM" id="SSF49265">
    <property type="entry name" value="Fibronectin type III"/>
    <property type="match status" value="1"/>
</dbReference>
<dbReference type="Pfam" id="PF13637">
    <property type="entry name" value="Ank_4"/>
    <property type="match status" value="1"/>
</dbReference>
<evidence type="ECO:0000313" key="6">
    <source>
        <dbReference type="Proteomes" id="UP001108240"/>
    </source>
</evidence>
<feature type="region of interest" description="Disordered" evidence="2">
    <location>
        <begin position="1048"/>
        <end position="1084"/>
    </location>
</feature>
<accession>A0A9J7XC40</accession>
<dbReference type="GO" id="GO:0000132">
    <property type="term" value="P:establishment of mitotic spindle orientation"/>
    <property type="evidence" value="ECO:0007669"/>
    <property type="project" value="TreeGrafter"/>
</dbReference>
<feature type="region of interest" description="Disordered" evidence="2">
    <location>
        <begin position="1185"/>
        <end position="1207"/>
    </location>
</feature>
<dbReference type="CDD" id="cd17117">
    <property type="entry name" value="RA_ANKFN1_like"/>
    <property type="match status" value="1"/>
</dbReference>
<dbReference type="InterPro" id="IPR039269">
    <property type="entry name" value="ANKFN1"/>
</dbReference>
<dbReference type="PANTHER" id="PTHR21437:SF2">
    <property type="entry name" value="ANKYRIN REPEAT AND FIBRONECTIN TYPE-III DOMAIN-CONTAINING PROTEIN 1-LIKE"/>
    <property type="match status" value="1"/>
</dbReference>
<dbReference type="GeneTree" id="ENSGT00940000163984"/>
<keyword evidence="1" id="KW-0040">ANK repeat</keyword>
<dbReference type="GO" id="GO:0005819">
    <property type="term" value="C:spindle"/>
    <property type="evidence" value="ECO:0007669"/>
    <property type="project" value="TreeGrafter"/>
</dbReference>
<dbReference type="PROSITE" id="PS50297">
    <property type="entry name" value="ANK_REP_REGION"/>
    <property type="match status" value="1"/>
</dbReference>
<name>A0A9J7XC40_CYPCA</name>
<organism evidence="5 6">
    <name type="scientific">Cyprinus carpio carpio</name>
    <dbReference type="NCBI Taxonomy" id="630221"/>
    <lineage>
        <taxon>Eukaryota</taxon>
        <taxon>Metazoa</taxon>
        <taxon>Chordata</taxon>
        <taxon>Craniata</taxon>
        <taxon>Vertebrata</taxon>
        <taxon>Euteleostomi</taxon>
        <taxon>Actinopterygii</taxon>
        <taxon>Neopterygii</taxon>
        <taxon>Teleostei</taxon>
        <taxon>Ostariophysi</taxon>
        <taxon>Cypriniformes</taxon>
        <taxon>Cyprinidae</taxon>
        <taxon>Cyprininae</taxon>
        <taxon>Cyprinus</taxon>
    </lineage>
</organism>
<dbReference type="GO" id="GO:0007165">
    <property type="term" value="P:signal transduction"/>
    <property type="evidence" value="ECO:0007669"/>
    <property type="project" value="InterPro"/>
</dbReference>
<dbReference type="InterPro" id="IPR013783">
    <property type="entry name" value="Ig-like_fold"/>
</dbReference>
<feature type="compositionally biased region" description="Basic and acidic residues" evidence="2">
    <location>
        <begin position="207"/>
        <end position="216"/>
    </location>
</feature>
<dbReference type="PANTHER" id="PTHR21437">
    <property type="entry name" value="WIDE AWAKE"/>
    <property type="match status" value="1"/>
</dbReference>
<dbReference type="InterPro" id="IPR036116">
    <property type="entry name" value="FN3_sf"/>
</dbReference>
<dbReference type="SMART" id="SM00060">
    <property type="entry name" value="FN3"/>
    <property type="match status" value="1"/>
</dbReference>
<dbReference type="InterPro" id="IPR000159">
    <property type="entry name" value="RA_dom"/>
</dbReference>
<dbReference type="InterPro" id="IPR036770">
    <property type="entry name" value="Ankyrin_rpt-contain_sf"/>
</dbReference>
<evidence type="ECO:0000259" key="3">
    <source>
        <dbReference type="PROSITE" id="PS50200"/>
    </source>
</evidence>
<feature type="region of interest" description="Disordered" evidence="2">
    <location>
        <begin position="151"/>
        <end position="171"/>
    </location>
</feature>
<protein>
    <recommendedName>
        <fullName evidence="7">Ankyrin repeat and fibronectin type-III domain-containing protein 1-like</fullName>
    </recommendedName>
</protein>
<dbReference type="Gene3D" id="2.60.40.10">
    <property type="entry name" value="Immunoglobulins"/>
    <property type="match status" value="1"/>
</dbReference>
<feature type="compositionally biased region" description="Low complexity" evidence="2">
    <location>
        <begin position="253"/>
        <end position="262"/>
    </location>
</feature>
<feature type="domain" description="Fibronectin type-III" evidence="4">
    <location>
        <begin position="438"/>
        <end position="538"/>
    </location>
</feature>
<keyword evidence="6" id="KW-1185">Reference proteome</keyword>
<dbReference type="Pfam" id="PF00041">
    <property type="entry name" value="fn3"/>
    <property type="match status" value="1"/>
</dbReference>
<dbReference type="GO" id="GO:0061172">
    <property type="term" value="P:regulation of establishment of bipolar cell polarity"/>
    <property type="evidence" value="ECO:0007669"/>
    <property type="project" value="TreeGrafter"/>
</dbReference>
<feature type="region of interest" description="Disordered" evidence="2">
    <location>
        <begin position="1099"/>
        <end position="1147"/>
    </location>
</feature>
<feature type="domain" description="Ras-associating" evidence="3">
    <location>
        <begin position="1247"/>
        <end position="1367"/>
    </location>
</feature>
<feature type="region of interest" description="Disordered" evidence="2">
    <location>
        <begin position="240"/>
        <end position="263"/>
    </location>
</feature>
<feature type="repeat" description="ANK" evidence="1">
    <location>
        <begin position="340"/>
        <end position="365"/>
    </location>
</feature>
<dbReference type="SUPFAM" id="SSF48403">
    <property type="entry name" value="Ankyrin repeat"/>
    <property type="match status" value="1"/>
</dbReference>
<feature type="compositionally biased region" description="Low complexity" evidence="2">
    <location>
        <begin position="1123"/>
        <end position="1137"/>
    </location>
</feature>
<dbReference type="Ensembl" id="ENSCCRT00000121576.1">
    <property type="protein sequence ID" value="ENSCCRP00000103630.1"/>
    <property type="gene ID" value="ENSCCRG00000020673.2"/>
</dbReference>
<reference evidence="5" key="2">
    <citation type="submission" date="2025-09" db="UniProtKB">
        <authorList>
            <consortium name="Ensembl"/>
        </authorList>
    </citation>
    <scope>IDENTIFICATION</scope>
</reference>
<dbReference type="InterPro" id="IPR002110">
    <property type="entry name" value="Ankyrin_rpt"/>
</dbReference>
<dbReference type="SMART" id="SM00248">
    <property type="entry name" value="ANK"/>
    <property type="match status" value="2"/>
</dbReference>